<proteinExistence type="predicted"/>
<evidence type="ECO:0000313" key="1">
    <source>
        <dbReference type="EMBL" id="HIS63992.1"/>
    </source>
</evidence>
<comment type="caution">
    <text evidence="1">The sequence shown here is derived from an EMBL/GenBank/DDBJ whole genome shotgun (WGS) entry which is preliminary data.</text>
</comment>
<dbReference type="AlphaFoldDB" id="A0A9D1F7L7"/>
<dbReference type="InterPro" id="IPR051805">
    <property type="entry name" value="Dehydratase_Activator_Redct"/>
</dbReference>
<dbReference type="PANTHER" id="PTHR32329:SF4">
    <property type="entry name" value="ACTIVATOR OF 2-HYDROXYACYL-COA DEHYDRATASE"/>
    <property type="match status" value="1"/>
</dbReference>
<organism evidence="1 2">
    <name type="scientific">Candidatus Avoscillospira avistercoris</name>
    <dbReference type="NCBI Taxonomy" id="2840707"/>
    <lineage>
        <taxon>Bacteria</taxon>
        <taxon>Bacillati</taxon>
        <taxon>Bacillota</taxon>
        <taxon>Clostridia</taxon>
        <taxon>Eubacteriales</taxon>
        <taxon>Oscillospiraceae</taxon>
        <taxon>Oscillospiraceae incertae sedis</taxon>
        <taxon>Candidatus Avoscillospira</taxon>
    </lineage>
</organism>
<dbReference type="EMBL" id="DVJJ01000021">
    <property type="protein sequence ID" value="HIS63992.1"/>
    <property type="molecule type" value="Genomic_DNA"/>
</dbReference>
<dbReference type="PANTHER" id="PTHR32329">
    <property type="entry name" value="BIFUNCTIONAL PROTEIN [INCLUDES 2-HYDROXYACYL-COA DEHYDRATASE (N-TER) AND ITS ACTIVATOR DOMAIN (C_TERM)-RELATED"/>
    <property type="match status" value="1"/>
</dbReference>
<evidence type="ECO:0000313" key="2">
    <source>
        <dbReference type="Proteomes" id="UP000886741"/>
    </source>
</evidence>
<sequence>MSGPKFTEVMKKDYTILIPDMTTIHFKFLAHIFRSYGYNVEILYNQGQEVVDEGLKYVHNDTCYPALLCIGQMMDALHSGKYDVHKTALLLSQTGGGCRASNYVCLLRKALDKAGFDFVPVLSLNFAGLDENAVPFTIPMVIKAMMAVIYGDTLMLLRNQVIPYEIEKGDADRLTEEWTARLLSNFRSTQLLSRRTLRKNLNAIAADFAKIPVRDEQRVKVGVVGEIYVKYAALGNNNLEQFLYEQGCETMVPGLYDFIMYTMQNSLEDDALYGSSKWKQFLHVQIVKFLNGIRNEMRKAAMDHGFTAPSEFSHLLDLAASVIGRGCKMGEGWLLSGEMMELAELGYANIITVQPFGCLPNHIVAKGMARTVKEKCPQANIVAIDYDPGATRVNQENRIKLMLSIARENLKQQEQEPALV</sequence>
<name>A0A9D1F7L7_9FIRM</name>
<gene>
    <name evidence="1" type="ORF">IAA83_01300</name>
</gene>
<accession>A0A9D1F7L7</accession>
<dbReference type="Proteomes" id="UP000886741">
    <property type="component" value="Unassembled WGS sequence"/>
</dbReference>
<reference evidence="1" key="2">
    <citation type="journal article" date="2021" name="PeerJ">
        <title>Extensive microbial diversity within the chicken gut microbiome revealed by metagenomics and culture.</title>
        <authorList>
            <person name="Gilroy R."/>
            <person name="Ravi A."/>
            <person name="Getino M."/>
            <person name="Pursley I."/>
            <person name="Horton D.L."/>
            <person name="Alikhan N.F."/>
            <person name="Baker D."/>
            <person name="Gharbi K."/>
            <person name="Hall N."/>
            <person name="Watson M."/>
            <person name="Adriaenssens E.M."/>
            <person name="Foster-Nyarko E."/>
            <person name="Jarju S."/>
            <person name="Secka A."/>
            <person name="Antonio M."/>
            <person name="Oren A."/>
            <person name="Chaudhuri R.R."/>
            <person name="La Ragione R."/>
            <person name="Hildebrand F."/>
            <person name="Pallen M.J."/>
        </authorList>
    </citation>
    <scope>NUCLEOTIDE SEQUENCE</scope>
    <source>
        <strain evidence="1">ChiBcec16-1751</strain>
    </source>
</reference>
<protein>
    <submittedName>
        <fullName evidence="1">2-hydroxyacyl-CoA dehydratase</fullName>
    </submittedName>
</protein>
<reference evidence="1" key="1">
    <citation type="submission" date="2020-10" db="EMBL/GenBank/DDBJ databases">
        <authorList>
            <person name="Gilroy R."/>
        </authorList>
    </citation>
    <scope>NUCLEOTIDE SEQUENCE</scope>
    <source>
        <strain evidence="1">ChiBcec16-1751</strain>
    </source>
</reference>